<proteinExistence type="predicted"/>
<accession>A0A2P2QYZ9</accession>
<protein>
    <submittedName>
        <fullName evidence="2">Uncharacterized protein</fullName>
    </submittedName>
</protein>
<feature type="region of interest" description="Disordered" evidence="1">
    <location>
        <begin position="1"/>
        <end position="24"/>
    </location>
</feature>
<reference evidence="2" key="1">
    <citation type="submission" date="2018-02" db="EMBL/GenBank/DDBJ databases">
        <title>Rhizophora mucronata_Transcriptome.</title>
        <authorList>
            <person name="Meera S.P."/>
            <person name="Sreeshan A."/>
            <person name="Augustine A."/>
        </authorList>
    </citation>
    <scope>NUCLEOTIDE SEQUENCE</scope>
    <source>
        <tissue evidence="2">Leaf</tissue>
    </source>
</reference>
<dbReference type="EMBL" id="GGEC01091711">
    <property type="protein sequence ID" value="MBX72195.1"/>
    <property type="molecule type" value="Transcribed_RNA"/>
</dbReference>
<sequence length="24" mass="2763">MIKTEKETGRWPLSHSMCDVVNSN</sequence>
<organism evidence="2">
    <name type="scientific">Rhizophora mucronata</name>
    <name type="common">Asiatic mangrove</name>
    <dbReference type="NCBI Taxonomy" id="61149"/>
    <lineage>
        <taxon>Eukaryota</taxon>
        <taxon>Viridiplantae</taxon>
        <taxon>Streptophyta</taxon>
        <taxon>Embryophyta</taxon>
        <taxon>Tracheophyta</taxon>
        <taxon>Spermatophyta</taxon>
        <taxon>Magnoliopsida</taxon>
        <taxon>eudicotyledons</taxon>
        <taxon>Gunneridae</taxon>
        <taxon>Pentapetalae</taxon>
        <taxon>rosids</taxon>
        <taxon>fabids</taxon>
        <taxon>Malpighiales</taxon>
        <taxon>Rhizophoraceae</taxon>
        <taxon>Rhizophora</taxon>
    </lineage>
</organism>
<name>A0A2P2QYZ9_RHIMU</name>
<dbReference type="AlphaFoldDB" id="A0A2P2QYZ9"/>
<evidence type="ECO:0000256" key="1">
    <source>
        <dbReference type="SAM" id="MobiDB-lite"/>
    </source>
</evidence>
<evidence type="ECO:0000313" key="2">
    <source>
        <dbReference type="EMBL" id="MBX72195.1"/>
    </source>
</evidence>